<feature type="domain" description="EF-hand" evidence="5">
    <location>
        <begin position="359"/>
        <end position="392"/>
    </location>
</feature>
<feature type="region of interest" description="Disordered" evidence="2">
    <location>
        <begin position="661"/>
        <end position="894"/>
    </location>
</feature>
<feature type="compositionally biased region" description="Low complexity" evidence="2">
    <location>
        <begin position="661"/>
        <end position="683"/>
    </location>
</feature>
<feature type="compositionally biased region" description="Polar residues" evidence="2">
    <location>
        <begin position="970"/>
        <end position="979"/>
    </location>
</feature>
<dbReference type="GO" id="GO:0005737">
    <property type="term" value="C:cytoplasm"/>
    <property type="evidence" value="ECO:0007669"/>
    <property type="project" value="TreeGrafter"/>
</dbReference>
<dbReference type="SUPFAM" id="SSF47473">
    <property type="entry name" value="EF-hand"/>
    <property type="match status" value="3"/>
</dbReference>
<dbReference type="SUPFAM" id="SSF46934">
    <property type="entry name" value="UBA-like"/>
    <property type="match status" value="1"/>
</dbReference>
<dbReference type="InterPro" id="IPR011992">
    <property type="entry name" value="EF-hand-dom_pair"/>
</dbReference>
<evidence type="ECO:0000256" key="2">
    <source>
        <dbReference type="SAM" id="MobiDB-lite"/>
    </source>
</evidence>
<name>A0A9P6J8W8_MORAP</name>
<dbReference type="Pfam" id="PF12763">
    <property type="entry name" value="EH"/>
    <property type="match status" value="3"/>
</dbReference>
<dbReference type="OrthoDB" id="524326at2759"/>
<dbReference type="PANTHER" id="PTHR11216:SF170">
    <property type="entry name" value="DYNAMIN ASSOCIATED PROTEIN 160, ISOFORM D"/>
    <property type="match status" value="1"/>
</dbReference>
<dbReference type="Gene3D" id="1.10.8.10">
    <property type="entry name" value="DNA helicase RuvA subunit, C-terminal domain"/>
    <property type="match status" value="1"/>
</dbReference>
<dbReference type="Proteomes" id="UP000738359">
    <property type="component" value="Unassembled WGS sequence"/>
</dbReference>
<dbReference type="PANTHER" id="PTHR11216">
    <property type="entry name" value="EH DOMAIN"/>
    <property type="match status" value="1"/>
</dbReference>
<feature type="compositionally biased region" description="Low complexity" evidence="2">
    <location>
        <begin position="1018"/>
        <end position="1043"/>
    </location>
</feature>
<feature type="region of interest" description="Disordered" evidence="2">
    <location>
        <begin position="909"/>
        <end position="930"/>
    </location>
</feature>
<feature type="region of interest" description="Disordered" evidence="2">
    <location>
        <begin position="965"/>
        <end position="1079"/>
    </location>
</feature>
<organism evidence="6 7">
    <name type="scientific">Mortierella alpina</name>
    <name type="common">Oleaginous fungus</name>
    <name type="synonym">Mortierella renispora</name>
    <dbReference type="NCBI Taxonomy" id="64518"/>
    <lineage>
        <taxon>Eukaryota</taxon>
        <taxon>Fungi</taxon>
        <taxon>Fungi incertae sedis</taxon>
        <taxon>Mucoromycota</taxon>
        <taxon>Mortierellomycotina</taxon>
        <taxon>Mortierellomycetes</taxon>
        <taxon>Mortierellales</taxon>
        <taxon>Mortierellaceae</taxon>
        <taxon>Mortierella</taxon>
    </lineage>
</organism>
<dbReference type="GO" id="GO:0006897">
    <property type="term" value="P:endocytosis"/>
    <property type="evidence" value="ECO:0007669"/>
    <property type="project" value="TreeGrafter"/>
</dbReference>
<proteinExistence type="predicted"/>
<feature type="domain" description="EH" evidence="4">
    <location>
        <begin position="27"/>
        <end position="113"/>
    </location>
</feature>
<evidence type="ECO:0000259" key="5">
    <source>
        <dbReference type="PROSITE" id="PS50222"/>
    </source>
</evidence>
<feature type="compositionally biased region" description="Low complexity" evidence="2">
    <location>
        <begin position="909"/>
        <end position="926"/>
    </location>
</feature>
<accession>A0A9P6J8W8</accession>
<feature type="compositionally biased region" description="Acidic residues" evidence="2">
    <location>
        <begin position="1002"/>
        <end position="1014"/>
    </location>
</feature>
<feature type="compositionally biased region" description="Polar residues" evidence="2">
    <location>
        <begin position="1046"/>
        <end position="1058"/>
    </location>
</feature>
<protein>
    <submittedName>
        <fullName evidence="6">Uncharacterized protein</fullName>
    </submittedName>
</protein>
<dbReference type="SMART" id="SM00165">
    <property type="entry name" value="UBA"/>
    <property type="match status" value="1"/>
</dbReference>
<gene>
    <name evidence="6" type="ORF">BGZ70_005577</name>
</gene>
<evidence type="ECO:0000259" key="3">
    <source>
        <dbReference type="PROSITE" id="PS50030"/>
    </source>
</evidence>
<evidence type="ECO:0000259" key="4">
    <source>
        <dbReference type="PROSITE" id="PS50031"/>
    </source>
</evidence>
<feature type="domain" description="UBA" evidence="3">
    <location>
        <begin position="1303"/>
        <end position="1342"/>
    </location>
</feature>
<dbReference type="InterPro" id="IPR015940">
    <property type="entry name" value="UBA"/>
</dbReference>
<feature type="compositionally biased region" description="Low complexity" evidence="2">
    <location>
        <begin position="860"/>
        <end position="874"/>
    </location>
</feature>
<dbReference type="SMART" id="SM00027">
    <property type="entry name" value="EH"/>
    <property type="match status" value="3"/>
</dbReference>
<evidence type="ECO:0000313" key="7">
    <source>
        <dbReference type="Proteomes" id="UP000738359"/>
    </source>
</evidence>
<dbReference type="PROSITE" id="PS50222">
    <property type="entry name" value="EF_HAND_2"/>
    <property type="match status" value="3"/>
</dbReference>
<feature type="region of interest" description="Disordered" evidence="2">
    <location>
        <begin position="421"/>
        <end position="444"/>
    </location>
</feature>
<dbReference type="GO" id="GO:0005886">
    <property type="term" value="C:plasma membrane"/>
    <property type="evidence" value="ECO:0007669"/>
    <property type="project" value="TreeGrafter"/>
</dbReference>
<keyword evidence="1" id="KW-0175">Coiled coil</keyword>
<feature type="domain" description="EF-hand" evidence="5">
    <location>
        <begin position="26"/>
        <end position="61"/>
    </location>
</feature>
<feature type="coiled-coil region" evidence="1">
    <location>
        <begin position="478"/>
        <end position="512"/>
    </location>
</feature>
<feature type="domain" description="EF-hand" evidence="5">
    <location>
        <begin position="323"/>
        <end position="358"/>
    </location>
</feature>
<feature type="compositionally biased region" description="Polar residues" evidence="2">
    <location>
        <begin position="738"/>
        <end position="790"/>
    </location>
</feature>
<feature type="domain" description="EH" evidence="4">
    <location>
        <begin position="324"/>
        <end position="414"/>
    </location>
</feature>
<dbReference type="GO" id="GO:0005509">
    <property type="term" value="F:calcium ion binding"/>
    <property type="evidence" value="ECO:0007669"/>
    <property type="project" value="InterPro"/>
</dbReference>
<dbReference type="PROSITE" id="PS50030">
    <property type="entry name" value="UBA"/>
    <property type="match status" value="1"/>
</dbReference>
<dbReference type="Gene3D" id="1.10.238.10">
    <property type="entry name" value="EF-hand"/>
    <property type="match status" value="3"/>
</dbReference>
<dbReference type="SMART" id="SM00054">
    <property type="entry name" value="EFh"/>
    <property type="match status" value="4"/>
</dbReference>
<dbReference type="PROSITE" id="PS50031">
    <property type="entry name" value="EH"/>
    <property type="match status" value="3"/>
</dbReference>
<feature type="compositionally biased region" description="Low complexity" evidence="2">
    <location>
        <begin position="435"/>
        <end position="444"/>
    </location>
</feature>
<comment type="caution">
    <text evidence="6">The sequence shown here is derived from an EMBL/GenBank/DDBJ whole genome shotgun (WGS) entry which is preliminary data.</text>
</comment>
<keyword evidence="7" id="KW-1185">Reference proteome</keyword>
<dbReference type="InterPro" id="IPR000261">
    <property type="entry name" value="EH_dom"/>
</dbReference>
<dbReference type="CDD" id="cd00052">
    <property type="entry name" value="EH"/>
    <property type="match status" value="3"/>
</dbReference>
<dbReference type="InterPro" id="IPR002048">
    <property type="entry name" value="EF_hand_dom"/>
</dbReference>
<dbReference type="InterPro" id="IPR009060">
    <property type="entry name" value="UBA-like_sf"/>
</dbReference>
<evidence type="ECO:0000256" key="1">
    <source>
        <dbReference type="SAM" id="Coils"/>
    </source>
</evidence>
<sequence length="1344" mass="138763">MASFGSPITRDGTGTVRRREITLTTREKQIYGQLWAAADKDNSGFITGADAVPFFAKSGLPPQVLGQIWVLADSDNKGVLGQQGFSIAVKLIAHAQSGKTPSAALINVDAPLPHFDGITPAKTGDTSQTPIAAQLTGSGSASGAEPPLTNEDRTKYGGMFVACGPVNGLLDGDKAREVFLKSKLPVEKLSQIWSLADTKQRGSLDITDFTIAMYYIQHTMDGSVATLPTTLPPSILKACSVAGGGMSGAGLISSPVMGAQTLPRQLTGGNLNVHNSPGFVGRQLTGSLGMTSSPLAKQNTGGAGSSNNLFGASDNVPWDISPEEKAKFDRFFDQLDKNGTGVIGGEEASRFFMNSRLPESVLAQIWDLSDITGSGNLSKDEFAVAMLLINRKNATNAPIPKTLPLSLVPPSLRNRVSTAGAFAGQEPTRSLTMPSSQSQSQYRRQSFDLLGDGPSLTSAINAAGGSSSTQADKDLMGAEDLTSKLTSETGELASMQNQINNLSQVTGDLQAKRSILEKQLSVLSAQKQDISIRLNQIKTLHEGESKAIRDLESTLSSIQPQLIKLREEYAVSERELNIARSNKDEFMLTLAKDQEESNMIRARLRQNNEEIIRLREELEAKKKDTGRQKGLLEIARRQLSTSDADKQKIVNEIAQESEKAAQAAKEIQAMSTLSPASASSLTPSGPPPPPAPRGSRKEPPPPPASRGTGVASPSASFASRVSPEAEEAFGIPPALRSPTGSFHSVHSPRAPQSLSRQSTGSSPFESVPRQTTGSSPFQSISRQATGSSFTGAALEPVAHQGTGMSTKSAEHSNAFLTTPASGAAALQENLWSPSTHAAHATMAGQPELTTSPFPETPQVPAAESLAAAAAESLPTSPPAGSQDPFGSMAFPAMDTPPVTKMDFDSAFTGFATTSSSKPPLSKNNSAVGSDGVKSAEAFAEAFPDIDGVSDGVDATKAKRVSAFGFDDDFSASSPFTQTLEKSKEVEEDEFPPIVELNHPDEDSSEDDEDDDDDAFVQATSSVASPDPAVPAAPVTATQEAPAPVETNASQAEGSTTSPEVAGAESTLAPATTAPPVSTGSVTKKLTAADFGEFEAAFGGSGDGDDFDSAFNGVELAAPKVSSGTSGFGVSGGGFDEGFDFNSSFDDAFGPPAATPSSAAAAATGASHGTDAFGAAFSAPFPSTAAAPARQESFGEMEFNTSGKPVVARQATALDLDEAFGGFGGSSATPATGAETAAAGAGGASSNNGFGGFGDFEAEFSSLSTSSAAAAPAATATAPAGVTDASADHAAAAVAATTTPAPPQVDLPGVEELISMGFTRQQANDALSRYDTVERAANFLLEGGQ</sequence>
<evidence type="ECO:0000313" key="6">
    <source>
        <dbReference type="EMBL" id="KAF9964994.1"/>
    </source>
</evidence>
<feature type="domain" description="EH" evidence="4">
    <location>
        <begin position="152"/>
        <end position="242"/>
    </location>
</feature>
<dbReference type="EMBL" id="JAAAHY010000298">
    <property type="protein sequence ID" value="KAF9964994.1"/>
    <property type="molecule type" value="Genomic_DNA"/>
</dbReference>
<reference evidence="6" key="1">
    <citation type="journal article" date="2020" name="Fungal Divers.">
        <title>Resolving the Mortierellaceae phylogeny through synthesis of multi-gene phylogenetics and phylogenomics.</title>
        <authorList>
            <person name="Vandepol N."/>
            <person name="Liber J."/>
            <person name="Desiro A."/>
            <person name="Na H."/>
            <person name="Kennedy M."/>
            <person name="Barry K."/>
            <person name="Grigoriev I.V."/>
            <person name="Miller A.N."/>
            <person name="O'Donnell K."/>
            <person name="Stajich J.E."/>
            <person name="Bonito G."/>
        </authorList>
    </citation>
    <scope>NUCLEOTIDE SEQUENCE</scope>
    <source>
        <strain evidence="6">CK1249</strain>
    </source>
</reference>
<dbReference type="GO" id="GO:0016197">
    <property type="term" value="P:endosomal transport"/>
    <property type="evidence" value="ECO:0007669"/>
    <property type="project" value="TreeGrafter"/>
</dbReference>